<dbReference type="RefSeq" id="WP_205376781.1">
    <property type="nucleotide sequence ID" value="NZ_JAFEJA010000001.1"/>
</dbReference>
<evidence type="ECO:0000313" key="3">
    <source>
        <dbReference type="Proteomes" id="UP000664109"/>
    </source>
</evidence>
<keyword evidence="1" id="KW-0472">Membrane</keyword>
<name>A0ABS2UVX6_9ACTN</name>
<accession>A0ABS2UVX6</accession>
<organism evidence="2 3">
    <name type="scientific">Streptomyces zhihengii</name>
    <dbReference type="NCBI Taxonomy" id="1818004"/>
    <lineage>
        <taxon>Bacteria</taxon>
        <taxon>Bacillati</taxon>
        <taxon>Actinomycetota</taxon>
        <taxon>Actinomycetes</taxon>
        <taxon>Kitasatosporales</taxon>
        <taxon>Streptomycetaceae</taxon>
        <taxon>Streptomyces</taxon>
    </lineage>
</organism>
<dbReference type="EMBL" id="JAFEJA010000001">
    <property type="protein sequence ID" value="MBM9621634.1"/>
    <property type="molecule type" value="Genomic_DNA"/>
</dbReference>
<reference evidence="2 3" key="1">
    <citation type="journal article" date="2016" name="Arch. Microbiol.">
        <title>Streptomyces zhihengii sp. nov., isolated from rhizospheric soil of Psammosilene tunicoides.</title>
        <authorList>
            <person name="Huang M.J."/>
            <person name="Fei J.J."/>
            <person name="Salam N."/>
            <person name="Kim C.J."/>
            <person name="Hozzein W.N."/>
            <person name="Xiao M."/>
            <person name="Huang H.Q."/>
            <person name="Li W.J."/>
        </authorList>
    </citation>
    <scope>NUCLEOTIDE SEQUENCE [LARGE SCALE GENOMIC DNA]</scope>
    <source>
        <strain evidence="2 3">YIM T102</strain>
    </source>
</reference>
<protein>
    <submittedName>
        <fullName evidence="2">Uncharacterized protein</fullName>
    </submittedName>
</protein>
<feature type="transmembrane region" description="Helical" evidence="1">
    <location>
        <begin position="66"/>
        <end position="85"/>
    </location>
</feature>
<sequence>MTEPVDNLNDRVAVSVPERPAYDVREVSPPGSPDEKVLLKMSLTSAAANLVTLAEGAEHGGNHASLSPYLTGIGAFVALMLLLWITTRFNRDR</sequence>
<evidence type="ECO:0000256" key="1">
    <source>
        <dbReference type="SAM" id="Phobius"/>
    </source>
</evidence>
<proteinExistence type="predicted"/>
<keyword evidence="1" id="KW-1133">Transmembrane helix</keyword>
<dbReference type="Proteomes" id="UP000664109">
    <property type="component" value="Unassembled WGS sequence"/>
</dbReference>
<keyword evidence="3" id="KW-1185">Reference proteome</keyword>
<gene>
    <name evidence="2" type="ORF">JE024_23435</name>
</gene>
<keyword evidence="1" id="KW-0812">Transmembrane</keyword>
<comment type="caution">
    <text evidence="2">The sequence shown here is derived from an EMBL/GenBank/DDBJ whole genome shotgun (WGS) entry which is preliminary data.</text>
</comment>
<evidence type="ECO:0000313" key="2">
    <source>
        <dbReference type="EMBL" id="MBM9621634.1"/>
    </source>
</evidence>